<comment type="caution">
    <text evidence="2">The sequence shown here is derived from an EMBL/GenBank/DDBJ whole genome shotgun (WGS) entry which is preliminary data.</text>
</comment>
<dbReference type="OrthoDB" id="9802752at2"/>
<dbReference type="PANTHER" id="PTHR35810:SF1">
    <property type="entry name" value="CYTOPLASMIC PROTEIN"/>
    <property type="match status" value="1"/>
</dbReference>
<dbReference type="Proteomes" id="UP000194873">
    <property type="component" value="Unassembled WGS sequence"/>
</dbReference>
<evidence type="ECO:0000313" key="3">
    <source>
        <dbReference type="Proteomes" id="UP000194873"/>
    </source>
</evidence>
<dbReference type="InterPro" id="IPR003812">
    <property type="entry name" value="Fido"/>
</dbReference>
<dbReference type="AlphaFoldDB" id="A0A2C9ZVI7"/>
<dbReference type="InterPro" id="IPR011204">
    <property type="entry name" value="Virulence_RhuM-like"/>
</dbReference>
<gene>
    <name evidence="2" type="ORF">BXP70_24095</name>
</gene>
<feature type="domain" description="Fido" evidence="1">
    <location>
        <begin position="188"/>
        <end position="323"/>
    </location>
</feature>
<protein>
    <submittedName>
        <fullName evidence="2">Cytochrome C biogenesis protein CycH</fullName>
    </submittedName>
</protein>
<dbReference type="Pfam" id="PF13310">
    <property type="entry name" value="Virulence_RhuM"/>
    <property type="match status" value="1"/>
</dbReference>
<dbReference type="PROSITE" id="PS51459">
    <property type="entry name" value="FIDO"/>
    <property type="match status" value="1"/>
</dbReference>
<dbReference type="InterPro" id="IPR053737">
    <property type="entry name" value="Type_II_TA_Toxin"/>
</dbReference>
<evidence type="ECO:0000259" key="1">
    <source>
        <dbReference type="PROSITE" id="PS51459"/>
    </source>
</evidence>
<dbReference type="EMBL" id="MTSE01000022">
    <property type="protein sequence ID" value="OUJ70447.1"/>
    <property type="molecule type" value="Genomic_DNA"/>
</dbReference>
<dbReference type="PANTHER" id="PTHR35810">
    <property type="entry name" value="CYTOPLASMIC PROTEIN-RELATED"/>
    <property type="match status" value="1"/>
</dbReference>
<dbReference type="InterPro" id="IPR036597">
    <property type="entry name" value="Fido-like_dom_sf"/>
</dbReference>
<sequence>MSEILFYAAPDGSTQVQVQVETDTVWLTQRQMAELFAKDLRTISEHLGNLYREGELERAATIRKFRIVRLEGKRQVERDVEHYNLDVIISVGYRVKSAQGTQFRIWATRILREHLLQGYTLNQQRLRQSEQQREELHSALRLLRRLTTEEAGVGADQAAGLLRVLTDYAYALEVLDRYDHQQLQLTGTTPEAVYELHYEEARRLVQELGQRTQAGGLFGREKDDSFRSSLAAVYQTAGGEEVYPSVEEKAAHLLYFVTKNHSFSDGNKRIAAFLFVYFLDRNQCLYRRDGSRRLADNALVALTLMIAESRPEEKDTMVRVIVNLINQQN</sequence>
<evidence type="ECO:0000313" key="2">
    <source>
        <dbReference type="EMBL" id="OUJ70447.1"/>
    </source>
</evidence>
<organism evidence="2 3">
    <name type="scientific">Hymenobacter crusticola</name>
    <dbReference type="NCBI Taxonomy" id="1770526"/>
    <lineage>
        <taxon>Bacteria</taxon>
        <taxon>Pseudomonadati</taxon>
        <taxon>Bacteroidota</taxon>
        <taxon>Cytophagia</taxon>
        <taxon>Cytophagales</taxon>
        <taxon>Hymenobacteraceae</taxon>
        <taxon>Hymenobacter</taxon>
    </lineage>
</organism>
<accession>A0A2C9ZVI7</accession>
<dbReference type="SUPFAM" id="SSF140931">
    <property type="entry name" value="Fic-like"/>
    <property type="match status" value="1"/>
</dbReference>
<reference evidence="2 3" key="1">
    <citation type="submission" date="2017-01" db="EMBL/GenBank/DDBJ databases">
        <title>A new Hymenobacter.</title>
        <authorList>
            <person name="Liang Y."/>
            <person name="Feng F."/>
        </authorList>
    </citation>
    <scope>NUCLEOTIDE SEQUENCE [LARGE SCALE GENOMIC DNA]</scope>
    <source>
        <strain evidence="2">MIMBbqt21</strain>
    </source>
</reference>
<keyword evidence="3" id="KW-1185">Reference proteome</keyword>
<proteinExistence type="predicted"/>
<dbReference type="Pfam" id="PF02661">
    <property type="entry name" value="Fic"/>
    <property type="match status" value="1"/>
</dbReference>
<dbReference type="Gene3D" id="1.20.120.1870">
    <property type="entry name" value="Fic/DOC protein, Fido domain"/>
    <property type="match status" value="1"/>
</dbReference>
<dbReference type="RefSeq" id="WP_086596674.1">
    <property type="nucleotide sequence ID" value="NZ_MTSE01000022.1"/>
</dbReference>
<name>A0A2C9ZVI7_9BACT</name>